<dbReference type="SUPFAM" id="SSF53383">
    <property type="entry name" value="PLP-dependent transferases"/>
    <property type="match status" value="1"/>
</dbReference>
<dbReference type="GO" id="GO:0016212">
    <property type="term" value="F:kynurenine-oxoglutarate transaminase activity"/>
    <property type="evidence" value="ECO:0007669"/>
    <property type="project" value="TreeGrafter"/>
</dbReference>
<dbReference type="EMBL" id="QJSX01000012">
    <property type="protein sequence ID" value="PYE52740.1"/>
    <property type="molecule type" value="Genomic_DNA"/>
</dbReference>
<dbReference type="OrthoDB" id="9802328at2"/>
<evidence type="ECO:0000256" key="2">
    <source>
        <dbReference type="ARBA" id="ARBA00007441"/>
    </source>
</evidence>
<proteinExistence type="inferred from homology"/>
<dbReference type="GO" id="GO:0005737">
    <property type="term" value="C:cytoplasm"/>
    <property type="evidence" value="ECO:0007669"/>
    <property type="project" value="TreeGrafter"/>
</dbReference>
<keyword evidence="8" id="KW-1185">Reference proteome</keyword>
<evidence type="ECO:0000256" key="4">
    <source>
        <dbReference type="ARBA" id="ARBA00022679"/>
    </source>
</evidence>
<feature type="domain" description="Aminotransferase class I/classII large" evidence="6">
    <location>
        <begin position="28"/>
        <end position="383"/>
    </location>
</feature>
<evidence type="ECO:0000256" key="5">
    <source>
        <dbReference type="ARBA" id="ARBA00022898"/>
    </source>
</evidence>
<dbReference type="RefSeq" id="WP_110887631.1">
    <property type="nucleotide sequence ID" value="NZ_QJSX01000012.1"/>
</dbReference>
<dbReference type="Pfam" id="PF00155">
    <property type="entry name" value="Aminotran_1_2"/>
    <property type="match status" value="1"/>
</dbReference>
<evidence type="ECO:0000256" key="3">
    <source>
        <dbReference type="ARBA" id="ARBA00022576"/>
    </source>
</evidence>
<dbReference type="CDD" id="cd00609">
    <property type="entry name" value="AAT_like"/>
    <property type="match status" value="1"/>
</dbReference>
<reference evidence="7 8" key="1">
    <citation type="submission" date="2018-06" db="EMBL/GenBank/DDBJ databases">
        <title>Genomic Encyclopedia of Type Strains, Phase IV (KMG-IV): sequencing the most valuable type-strain genomes for metagenomic binning, comparative biology and taxonomic classification.</title>
        <authorList>
            <person name="Goeker M."/>
        </authorList>
    </citation>
    <scope>NUCLEOTIDE SEQUENCE [LARGE SCALE GENOMIC DNA]</scope>
    <source>
        <strain evidence="7 8">DSM 18048</strain>
    </source>
</reference>
<organism evidence="7 8">
    <name type="scientific">Deinococcus yavapaiensis KR-236</name>
    <dbReference type="NCBI Taxonomy" id="694435"/>
    <lineage>
        <taxon>Bacteria</taxon>
        <taxon>Thermotogati</taxon>
        <taxon>Deinococcota</taxon>
        <taxon>Deinococci</taxon>
        <taxon>Deinococcales</taxon>
        <taxon>Deinococcaceae</taxon>
        <taxon>Deinococcus</taxon>
    </lineage>
</organism>
<dbReference type="GO" id="GO:0030170">
    <property type="term" value="F:pyridoxal phosphate binding"/>
    <property type="evidence" value="ECO:0007669"/>
    <property type="project" value="InterPro"/>
</dbReference>
<dbReference type="InterPro" id="IPR015421">
    <property type="entry name" value="PyrdxlP-dep_Trfase_major"/>
</dbReference>
<evidence type="ECO:0000256" key="1">
    <source>
        <dbReference type="ARBA" id="ARBA00001933"/>
    </source>
</evidence>
<gene>
    <name evidence="7" type="ORF">DES52_11261</name>
</gene>
<name>A0A318S3V4_9DEIO</name>
<keyword evidence="5" id="KW-0663">Pyridoxal phosphate</keyword>
<dbReference type="Gene3D" id="3.40.640.10">
    <property type="entry name" value="Type I PLP-dependent aspartate aminotransferase-like (Major domain)"/>
    <property type="match status" value="1"/>
</dbReference>
<dbReference type="InterPro" id="IPR015422">
    <property type="entry name" value="PyrdxlP-dep_Trfase_small"/>
</dbReference>
<dbReference type="PANTHER" id="PTHR43807">
    <property type="entry name" value="FI04487P"/>
    <property type="match status" value="1"/>
</dbReference>
<accession>A0A318S3V4</accession>
<sequence length="393" mass="42008">MPRLPAPPTSGESIFAETTRRATQLGAVNLGQGFPDWEPPEVLRSALRDVLTSDVHQYGPPPGFPRLRAVIAASVKDALGFCPDPDTEVTVTVGASEALYEAAAALVERGDEAIVLEPAYDLYAEVLKRAGAHVIGVPLEASPTGWRLDSDRLRAACTPRTKLIVVNTPHNPTGAVLTREELKGLAQVALDFDLFVVSDEVYDRLTFDRPHVPVASLPGMRERTVTVGAASKTFSVTGWRVGWAIASPEVTRRLRAVHQFVTFVAPTPFQAAIAVAMEAAQESGFYRELASSLRAKRDVLSNALKAAGLSPTSAHGGYFVLADTTTVAPTATEAAERLLSEVGVAGIALSAFYLPTSGASAPNAVRFAFCKRDEVLDEAARRLDAWREHGGAR</sequence>
<comment type="cofactor">
    <cofactor evidence="1">
        <name>pyridoxal 5'-phosphate</name>
        <dbReference type="ChEBI" id="CHEBI:597326"/>
    </cofactor>
</comment>
<protein>
    <submittedName>
        <fullName evidence="7">Succinyldiaminopimelate aminotransferase</fullName>
    </submittedName>
</protein>
<dbReference type="PANTHER" id="PTHR43807:SF20">
    <property type="entry name" value="FI04487P"/>
    <property type="match status" value="1"/>
</dbReference>
<comment type="similarity">
    <text evidence="2">Belongs to the class-I pyridoxal-phosphate-dependent aminotransferase family.</text>
</comment>
<dbReference type="AlphaFoldDB" id="A0A318S3V4"/>
<keyword evidence="4 7" id="KW-0808">Transferase</keyword>
<dbReference type="InterPro" id="IPR015424">
    <property type="entry name" value="PyrdxlP-dep_Trfase"/>
</dbReference>
<dbReference type="FunFam" id="3.40.640.10:FF:000024">
    <property type="entry name" value="Kynurenine--oxoglutarate transaminase 3"/>
    <property type="match status" value="1"/>
</dbReference>
<comment type="caution">
    <text evidence="7">The sequence shown here is derived from an EMBL/GenBank/DDBJ whole genome shotgun (WGS) entry which is preliminary data.</text>
</comment>
<evidence type="ECO:0000259" key="6">
    <source>
        <dbReference type="Pfam" id="PF00155"/>
    </source>
</evidence>
<dbReference type="InterPro" id="IPR004839">
    <property type="entry name" value="Aminotransferase_I/II_large"/>
</dbReference>
<evidence type="ECO:0000313" key="7">
    <source>
        <dbReference type="EMBL" id="PYE52740.1"/>
    </source>
</evidence>
<dbReference type="Gene3D" id="3.90.1150.10">
    <property type="entry name" value="Aspartate Aminotransferase, domain 1"/>
    <property type="match status" value="1"/>
</dbReference>
<evidence type="ECO:0000313" key="8">
    <source>
        <dbReference type="Proteomes" id="UP000248326"/>
    </source>
</evidence>
<dbReference type="Proteomes" id="UP000248326">
    <property type="component" value="Unassembled WGS sequence"/>
</dbReference>
<keyword evidence="3 7" id="KW-0032">Aminotransferase</keyword>
<dbReference type="InterPro" id="IPR051326">
    <property type="entry name" value="Kynurenine-oxoglutarate_AT"/>
</dbReference>